<evidence type="ECO:0000256" key="1">
    <source>
        <dbReference type="SAM" id="MobiDB-lite"/>
    </source>
</evidence>
<name>A0A023ZWT8_9CAUD</name>
<evidence type="ECO:0000313" key="3">
    <source>
        <dbReference type="Proteomes" id="UP000024437"/>
    </source>
</evidence>
<accession>A0A023ZWT8</accession>
<gene>
    <name evidence="2" type="primary">81</name>
    <name evidence="2" type="ORF">PBI_HH92_81</name>
</gene>
<sequence length="277" mass="29900">MTDHDAIRTPSGTGDVFDATTPPGITQLPAVTTSMTPAQFKEWLAADGTLFMVILPANRTFVIKVPAPQHEFFVAMMQQVRFALGPEVQAVRMNVVSGDPAAADGTATEAPDWAKPADNIARPSGEQEQPPCGHPNHGNPDHECTPFQPPTRHEFRDADSCGMGDERPCKHGTRGGRYCPACDHDEDGRDLTADHEPPPTMTLCAHHIPPGDCTTCGPKHDIRHTVQHDIAGYAHVDGLRGGTDLHSVTCTCGHLSTGETRHDAYRSHNTHALHPEA</sequence>
<proteinExistence type="predicted"/>
<feature type="region of interest" description="Disordered" evidence="1">
    <location>
        <begin position="1"/>
        <end position="20"/>
    </location>
</feature>
<protein>
    <submittedName>
        <fullName evidence="2">Uncharacterized protein</fullName>
    </submittedName>
</protein>
<organism evidence="2 3">
    <name type="scientific">Mycobacterium phage HH92</name>
    <dbReference type="NCBI Taxonomy" id="1471543"/>
    <lineage>
        <taxon>Viruses</taxon>
        <taxon>Duplodnaviria</taxon>
        <taxon>Heunggongvirae</taxon>
        <taxon>Uroviricota</taxon>
        <taxon>Caudoviricetes</taxon>
        <taxon>Gilesvirus</taxon>
        <taxon>Gilesvirus giles</taxon>
    </lineage>
</organism>
<reference evidence="2 3" key="1">
    <citation type="submission" date="2014-03" db="EMBL/GenBank/DDBJ databases">
        <authorList>
            <person name="Bragg J."/>
            <person name="Chandler A.Y."/>
            <person name="Dehn A."/>
            <person name="Hefner M."/>
            <person name="Petersen P."/>
            <person name="Wilson J."/>
            <person name="Zeba F."/>
            <person name="Zegers G.P."/>
            <person name="Page S.T."/>
            <person name="Bradley K.W."/>
            <person name="Clarke D.Q."/>
            <person name="Lewis M.F."/>
            <person name="Barker L.P."/>
            <person name="Bailey C."/>
            <person name="Asai D.J."/>
            <person name="Garber M.L."/>
            <person name="Bowman C.A."/>
            <person name="Russell D.A."/>
            <person name="Pope W.H."/>
            <person name="Jacobs-Sera D."/>
            <person name="Hendrix R.W."/>
            <person name="Hatfull G.F."/>
        </authorList>
    </citation>
    <scope>NUCLEOTIDE SEQUENCE [LARGE SCALE GENOMIC DNA]</scope>
</reference>
<dbReference type="EMBL" id="KJ538722">
    <property type="protein sequence ID" value="AHY84266.1"/>
    <property type="molecule type" value="Genomic_DNA"/>
</dbReference>
<feature type="region of interest" description="Disordered" evidence="1">
    <location>
        <begin position="102"/>
        <end position="141"/>
    </location>
</feature>
<dbReference type="Proteomes" id="UP000024437">
    <property type="component" value="Genome"/>
</dbReference>
<evidence type="ECO:0000313" key="2">
    <source>
        <dbReference type="EMBL" id="AHY84266.1"/>
    </source>
</evidence>